<dbReference type="PANTHER" id="PTHR30204">
    <property type="entry name" value="REDOX-CYCLING DRUG-SENSING TRANSCRIPTIONAL ACTIVATOR SOXR"/>
    <property type="match status" value="1"/>
</dbReference>
<gene>
    <name evidence="5" type="primary">ycgE</name>
    <name evidence="5" type="ORF">MGA5115_00605</name>
    <name evidence="6" type="ORF">MGA5116_00823</name>
</gene>
<dbReference type="EMBL" id="FLRA01000003">
    <property type="protein sequence ID" value="SBT16524.1"/>
    <property type="molecule type" value="Genomic_DNA"/>
</dbReference>
<dbReference type="InterPro" id="IPR047057">
    <property type="entry name" value="MerR_fam"/>
</dbReference>
<keyword evidence="1" id="KW-0805">Transcription regulation</keyword>
<dbReference type="InterPro" id="IPR009061">
    <property type="entry name" value="DNA-bd_dom_put_sf"/>
</dbReference>
<feature type="domain" description="HTH merR-type" evidence="4">
    <location>
        <begin position="12"/>
        <end position="81"/>
    </location>
</feature>
<accession>A0A1C3JMZ7</accession>
<dbReference type="GO" id="GO:0003700">
    <property type="term" value="F:DNA-binding transcription factor activity"/>
    <property type="evidence" value="ECO:0007669"/>
    <property type="project" value="InterPro"/>
</dbReference>
<dbReference type="CDD" id="cd01104">
    <property type="entry name" value="HTH_MlrA-CarA"/>
    <property type="match status" value="1"/>
</dbReference>
<evidence type="ECO:0000256" key="3">
    <source>
        <dbReference type="ARBA" id="ARBA00023163"/>
    </source>
</evidence>
<dbReference type="Pfam" id="PF13411">
    <property type="entry name" value="MerR_1"/>
    <property type="match status" value="1"/>
</dbReference>
<dbReference type="SMART" id="SM00422">
    <property type="entry name" value="HTH_MERR"/>
    <property type="match status" value="1"/>
</dbReference>
<dbReference type="SUPFAM" id="SSF46955">
    <property type="entry name" value="Putative DNA-binding domain"/>
    <property type="match status" value="1"/>
</dbReference>
<evidence type="ECO:0000313" key="6">
    <source>
        <dbReference type="EMBL" id="SBT20240.1"/>
    </source>
</evidence>
<keyword evidence="3" id="KW-0804">Transcription</keyword>
<evidence type="ECO:0000256" key="2">
    <source>
        <dbReference type="ARBA" id="ARBA00023125"/>
    </source>
</evidence>
<keyword evidence="7" id="KW-1185">Reference proteome</keyword>
<evidence type="ECO:0000313" key="7">
    <source>
        <dbReference type="Proteomes" id="UP000092840"/>
    </source>
</evidence>
<sequence length="288" mass="32128">MNITTELIASDYFPIRILSEQTGVNSVTLRAWERRYGLLKPFRTEKGHRLYCLQDVERVKRILYWINQGVSVGKVRALLDSGSDDLRMKGDEDQWPDWQWQFIAAVVELNQSKWQRLFQEASKQYPVSVLLKKGLLPALQKLRNQKSALVARLCLQSALVERVSSIKTSGSKVKTDGPITLIINADNSALMSHLVCWSLSESQQLYRYIEGVKTAAEVSVLVGALQPGATILVAESLTQAEAEKWLSFLSEAPLENLSLIGSGFWLGVLGTKPIVGIKAYSDVSAFLS</sequence>
<dbReference type="Gene3D" id="1.10.1660.10">
    <property type="match status" value="1"/>
</dbReference>
<dbReference type="PANTHER" id="PTHR30204:SF67">
    <property type="entry name" value="HTH-TYPE TRANSCRIPTIONAL REGULATOR MLRA-RELATED"/>
    <property type="match status" value="1"/>
</dbReference>
<dbReference type="PROSITE" id="PS50937">
    <property type="entry name" value="HTH_MERR_2"/>
    <property type="match status" value="1"/>
</dbReference>
<dbReference type="OrthoDB" id="9800334at2"/>
<dbReference type="RefSeq" id="WP_067031677.1">
    <property type="nucleotide sequence ID" value="NZ_FLRA01000003.1"/>
</dbReference>
<keyword evidence="2" id="KW-0238">DNA-binding</keyword>
<dbReference type="EMBL" id="FLRB01000006">
    <property type="protein sequence ID" value="SBT20240.1"/>
    <property type="molecule type" value="Genomic_DNA"/>
</dbReference>
<organism evidence="5 8">
    <name type="scientific">Marinomonas gallaica</name>
    <dbReference type="NCBI Taxonomy" id="1806667"/>
    <lineage>
        <taxon>Bacteria</taxon>
        <taxon>Pseudomonadati</taxon>
        <taxon>Pseudomonadota</taxon>
        <taxon>Gammaproteobacteria</taxon>
        <taxon>Oceanospirillales</taxon>
        <taxon>Oceanospirillaceae</taxon>
        <taxon>Marinomonas</taxon>
    </lineage>
</organism>
<evidence type="ECO:0000313" key="5">
    <source>
        <dbReference type="EMBL" id="SBT16524.1"/>
    </source>
</evidence>
<evidence type="ECO:0000256" key="1">
    <source>
        <dbReference type="ARBA" id="ARBA00023015"/>
    </source>
</evidence>
<name>A0A1C3JMZ7_9GAMM</name>
<evidence type="ECO:0000313" key="8">
    <source>
        <dbReference type="Proteomes" id="UP000092871"/>
    </source>
</evidence>
<dbReference type="Proteomes" id="UP000092871">
    <property type="component" value="Unassembled WGS sequence"/>
</dbReference>
<dbReference type="GO" id="GO:0003677">
    <property type="term" value="F:DNA binding"/>
    <property type="evidence" value="ECO:0007669"/>
    <property type="project" value="UniProtKB-KW"/>
</dbReference>
<dbReference type="AlphaFoldDB" id="A0A1C3JMZ7"/>
<dbReference type="InterPro" id="IPR000551">
    <property type="entry name" value="MerR-type_HTH_dom"/>
</dbReference>
<reference evidence="6 7" key="2">
    <citation type="submission" date="2016-06" db="EMBL/GenBank/DDBJ databases">
        <authorList>
            <person name="Rodrigo-Torres L."/>
            <person name="Arahal D.R."/>
        </authorList>
    </citation>
    <scope>NUCLEOTIDE SEQUENCE [LARGE SCALE GENOMIC DNA]</scope>
    <source>
        <strain evidence="6 7">CECT 5116</strain>
    </source>
</reference>
<proteinExistence type="predicted"/>
<reference evidence="5 8" key="1">
    <citation type="submission" date="2016-06" db="EMBL/GenBank/DDBJ databases">
        <authorList>
            <person name="Kjaerup R.B."/>
            <person name="Dalgaard T.S."/>
            <person name="Juul-Madsen H.R."/>
        </authorList>
    </citation>
    <scope>NUCLEOTIDE SEQUENCE [LARGE SCALE GENOMIC DNA]</scope>
    <source>
        <strain evidence="5 8">CECT 5115</strain>
    </source>
</reference>
<protein>
    <submittedName>
        <fullName evidence="5">HTH-type transcriptional repressor YcgE</fullName>
    </submittedName>
</protein>
<dbReference type="Proteomes" id="UP000092840">
    <property type="component" value="Unassembled WGS sequence"/>
</dbReference>
<evidence type="ECO:0000259" key="4">
    <source>
        <dbReference type="PROSITE" id="PS50937"/>
    </source>
</evidence>